<keyword evidence="2" id="KW-1185">Reference proteome</keyword>
<evidence type="ECO:0000313" key="2">
    <source>
        <dbReference type="Proteomes" id="UP000094526"/>
    </source>
</evidence>
<evidence type="ECO:0000313" key="1">
    <source>
        <dbReference type="EMBL" id="OCT52262.1"/>
    </source>
</evidence>
<dbReference type="Proteomes" id="UP000094526">
    <property type="component" value="Unassembled WGS sequence"/>
</dbReference>
<protein>
    <submittedName>
        <fullName evidence="1">Uncharacterized protein</fullName>
    </submittedName>
</protein>
<reference evidence="2" key="1">
    <citation type="submission" date="2015-07" db="EMBL/GenBank/DDBJ databases">
        <authorList>
            <person name="Teixeira M.M."/>
            <person name="Souza R.C."/>
            <person name="Almeida L.G."/>
            <person name="Vicente V.A."/>
            <person name="de Hoog S."/>
            <person name="Bocca A.L."/>
            <person name="de Almeida S.R."/>
            <person name="Vasconcelos A.T."/>
            <person name="Felipe M.S."/>
        </authorList>
    </citation>
    <scope>NUCLEOTIDE SEQUENCE [LARGE SCALE GENOMIC DNA]</scope>
    <source>
        <strain evidence="2">KSF</strain>
    </source>
</reference>
<sequence>MKDDIETQQATTVVHPVETIDEKYVDYKDVDAALGFLRNNAASGEVVHIDEKKLMRKVDWMVMPLMFACCESLECLEGFCLPGSVNGGTG</sequence>
<proteinExistence type="predicted"/>
<comment type="caution">
    <text evidence="1">The sequence shown here is derived from an EMBL/GenBank/DDBJ whole genome shotgun (WGS) entry which is preliminary data.</text>
</comment>
<accession>A0A1C1CUT7</accession>
<name>A0A1C1CUT7_9EURO</name>
<dbReference type="AlphaFoldDB" id="A0A1C1CUT7"/>
<dbReference type="VEuPathDB" id="FungiDB:G647_05901"/>
<dbReference type="VEuPathDB" id="FungiDB:CLCR_09351"/>
<gene>
    <name evidence="1" type="ORF">CLCR_09351</name>
</gene>
<organism evidence="1 2">
    <name type="scientific">Cladophialophora carrionii</name>
    <dbReference type="NCBI Taxonomy" id="86049"/>
    <lineage>
        <taxon>Eukaryota</taxon>
        <taxon>Fungi</taxon>
        <taxon>Dikarya</taxon>
        <taxon>Ascomycota</taxon>
        <taxon>Pezizomycotina</taxon>
        <taxon>Eurotiomycetes</taxon>
        <taxon>Chaetothyriomycetidae</taxon>
        <taxon>Chaetothyriales</taxon>
        <taxon>Herpotrichiellaceae</taxon>
        <taxon>Cladophialophora</taxon>
    </lineage>
</organism>
<dbReference type="EMBL" id="LGRB01000009">
    <property type="protein sequence ID" value="OCT52262.1"/>
    <property type="molecule type" value="Genomic_DNA"/>
</dbReference>
<dbReference type="OrthoDB" id="6730379at2759"/>